<dbReference type="EMBL" id="CAJNOO010000065">
    <property type="protein sequence ID" value="CAF0780833.1"/>
    <property type="molecule type" value="Genomic_DNA"/>
</dbReference>
<reference evidence="2" key="1">
    <citation type="submission" date="2021-02" db="EMBL/GenBank/DDBJ databases">
        <authorList>
            <person name="Nowell W R."/>
        </authorList>
    </citation>
    <scope>NUCLEOTIDE SEQUENCE</scope>
</reference>
<comment type="caution">
    <text evidence="2">The sequence shown here is derived from an EMBL/GenBank/DDBJ whole genome shotgun (WGS) entry which is preliminary data.</text>
</comment>
<protein>
    <submittedName>
        <fullName evidence="2">Uncharacterized protein</fullName>
    </submittedName>
</protein>
<gene>
    <name evidence="2" type="ORF">RFH988_LOCUS2889</name>
</gene>
<dbReference type="Proteomes" id="UP000663882">
    <property type="component" value="Unassembled WGS sequence"/>
</dbReference>
<accession>A0A813RE32</accession>
<evidence type="ECO:0000313" key="3">
    <source>
        <dbReference type="Proteomes" id="UP000663882"/>
    </source>
</evidence>
<feature type="region of interest" description="Disordered" evidence="1">
    <location>
        <begin position="61"/>
        <end position="80"/>
    </location>
</feature>
<evidence type="ECO:0000313" key="2">
    <source>
        <dbReference type="EMBL" id="CAF0780833.1"/>
    </source>
</evidence>
<evidence type="ECO:0000256" key="1">
    <source>
        <dbReference type="SAM" id="MobiDB-lite"/>
    </source>
</evidence>
<sequence>MLLENCYSHILHNSVKYARCELTIDVEQVLLSIYSHFSRSAKQQSVLLFDQVKAIIDTQNTKTTNNCNDDEEDDDNEHSTTYKIVRIDQL</sequence>
<dbReference type="AlphaFoldDB" id="A0A813RE32"/>
<name>A0A813RE32_9BILA</name>
<proteinExistence type="predicted"/>
<organism evidence="2 3">
    <name type="scientific">Rotaria sordida</name>
    <dbReference type="NCBI Taxonomy" id="392033"/>
    <lineage>
        <taxon>Eukaryota</taxon>
        <taxon>Metazoa</taxon>
        <taxon>Spiralia</taxon>
        <taxon>Gnathifera</taxon>
        <taxon>Rotifera</taxon>
        <taxon>Eurotatoria</taxon>
        <taxon>Bdelloidea</taxon>
        <taxon>Philodinida</taxon>
        <taxon>Philodinidae</taxon>
        <taxon>Rotaria</taxon>
    </lineage>
</organism>